<feature type="region of interest" description="Disordered" evidence="1">
    <location>
        <begin position="252"/>
        <end position="286"/>
    </location>
</feature>
<evidence type="ECO:0000259" key="2">
    <source>
        <dbReference type="Pfam" id="PF14024"/>
    </source>
</evidence>
<keyword evidence="4" id="KW-1185">Reference proteome</keyword>
<reference evidence="3" key="1">
    <citation type="submission" date="2022-12" db="EMBL/GenBank/DDBJ databases">
        <title>Reference genome sequencing for broad-spectrum identification of bacterial and archaeal isolates by mass spectrometry.</title>
        <authorList>
            <person name="Sekiguchi Y."/>
            <person name="Tourlousse D.M."/>
        </authorList>
    </citation>
    <scope>NUCLEOTIDE SEQUENCE</scope>
    <source>
        <strain evidence="3">14</strain>
    </source>
</reference>
<evidence type="ECO:0000313" key="3">
    <source>
        <dbReference type="EMBL" id="GLI26220.1"/>
    </source>
</evidence>
<name>A0A9W6FNA4_9MICO</name>
<evidence type="ECO:0000256" key="1">
    <source>
        <dbReference type="SAM" id="MobiDB-lite"/>
    </source>
</evidence>
<proteinExistence type="predicted"/>
<dbReference type="Pfam" id="PF14024">
    <property type="entry name" value="DUF4240"/>
    <property type="match status" value="1"/>
</dbReference>
<comment type="caution">
    <text evidence="3">The sequence shown here is derived from an EMBL/GenBank/DDBJ whole genome shotgun (WGS) entry which is preliminary data.</text>
</comment>
<evidence type="ECO:0000313" key="4">
    <source>
        <dbReference type="Proteomes" id="UP001144396"/>
    </source>
</evidence>
<dbReference type="RefSeq" id="WP_281882218.1">
    <property type="nucleotide sequence ID" value="NZ_BSDP01000001.1"/>
</dbReference>
<feature type="domain" description="DUF4240" evidence="2">
    <location>
        <begin position="132"/>
        <end position="223"/>
    </location>
</feature>
<dbReference type="Proteomes" id="UP001144396">
    <property type="component" value="Unassembled WGS sequence"/>
</dbReference>
<dbReference type="InterPro" id="IPR025334">
    <property type="entry name" value="DUF4240"/>
</dbReference>
<dbReference type="AlphaFoldDB" id="A0A9W6FNA4"/>
<dbReference type="EMBL" id="BSDP01000001">
    <property type="protein sequence ID" value="GLI26220.1"/>
    <property type="molecule type" value="Genomic_DNA"/>
</dbReference>
<gene>
    <name evidence="3" type="ORF">ARHIZOSPH14_04620</name>
</gene>
<organism evidence="3 4">
    <name type="scientific">Agromyces rhizosphaerae</name>
    <dbReference type="NCBI Taxonomy" id="88374"/>
    <lineage>
        <taxon>Bacteria</taxon>
        <taxon>Bacillati</taxon>
        <taxon>Actinomycetota</taxon>
        <taxon>Actinomycetes</taxon>
        <taxon>Micrococcales</taxon>
        <taxon>Microbacteriaceae</taxon>
        <taxon>Agromyces</taxon>
    </lineage>
</organism>
<protein>
    <recommendedName>
        <fullName evidence="2">DUF4240 domain-containing protein</fullName>
    </recommendedName>
</protein>
<feature type="compositionally biased region" description="Basic and acidic residues" evidence="1">
    <location>
        <begin position="269"/>
        <end position="282"/>
    </location>
</feature>
<accession>A0A9W6FNA4</accession>
<sequence length="397" mass="43742">MAEEEITSEELLRRVDEWGRRDNLDQYGFVGGRLTQGWATRVVSTIRGVYTDKVLFHTSARDRRGIGVSVGGSVRVIARTQFDIVDPLGPVIVSDRVLPAAIDDPVEWVSWAVDAIETAEQRDEGRQPLPDDAFWELVHELGGEVSEASAERLARLLADLSDHMPYDFMDALDRKLFELDAPGNTVGLAGDPDEIDYDASLMYRCEIIARGRAAFEAHVRDPRPGVPGVDGLSTPELLYVYEDATGKPLPVRSWPISTGTNPQYWPDAESLRPSRRRVDDRPPPGPFSARVQLESIFGGGESGWPRGFAAFVTGPNHVREFLGSVVDHTQEGAQQQVSTLVGTHLAAGETIATVILTDDYGTIARGQPIVTLRRPSRLGMDDFLSRFHRGERVGSAD</sequence>